<dbReference type="GO" id="GO:0001817">
    <property type="term" value="P:regulation of cytokine production"/>
    <property type="evidence" value="ECO:0007669"/>
    <property type="project" value="TreeGrafter"/>
</dbReference>
<keyword evidence="5" id="KW-0325">Glycoprotein</keyword>
<keyword evidence="3 7" id="KW-0472">Membrane</keyword>
<keyword evidence="7" id="KW-0812">Transmembrane</keyword>
<dbReference type="InterPro" id="IPR050504">
    <property type="entry name" value="IgSF_BTN/MOG"/>
</dbReference>
<dbReference type="GO" id="GO:1903037">
    <property type="term" value="P:regulation of leukocyte cell-cell adhesion"/>
    <property type="evidence" value="ECO:0007669"/>
    <property type="project" value="UniProtKB-ARBA"/>
</dbReference>
<dbReference type="PANTHER" id="PTHR24100:SF151">
    <property type="entry name" value="ICOS LIGAND"/>
    <property type="match status" value="1"/>
</dbReference>
<evidence type="ECO:0000256" key="1">
    <source>
        <dbReference type="ARBA" id="ARBA00004370"/>
    </source>
</evidence>
<keyword evidence="4" id="KW-1015">Disulfide bond</keyword>
<evidence type="ECO:0000256" key="6">
    <source>
        <dbReference type="ARBA" id="ARBA00023319"/>
    </source>
</evidence>
<dbReference type="Proteomes" id="UP000324091">
    <property type="component" value="Chromosome 3"/>
</dbReference>
<dbReference type="Pfam" id="PF07686">
    <property type="entry name" value="V-set"/>
    <property type="match status" value="1"/>
</dbReference>
<dbReference type="InterPro" id="IPR013783">
    <property type="entry name" value="Ig-like_fold"/>
</dbReference>
<keyword evidence="7" id="KW-1133">Transmembrane helix</keyword>
<evidence type="ECO:0000256" key="3">
    <source>
        <dbReference type="ARBA" id="ARBA00023136"/>
    </source>
</evidence>
<dbReference type="SUPFAM" id="SSF48726">
    <property type="entry name" value="Immunoglobulin"/>
    <property type="match status" value="1"/>
</dbReference>
<evidence type="ECO:0000256" key="7">
    <source>
        <dbReference type="SAM" id="Phobius"/>
    </source>
</evidence>
<dbReference type="PROSITE" id="PS50835">
    <property type="entry name" value="IG_LIKE"/>
    <property type="match status" value="1"/>
</dbReference>
<protein>
    <submittedName>
        <fullName evidence="10">V-set domain-containing T-cell activation inhibitor 1 B7-like protein 4</fullName>
    </submittedName>
</protein>
<keyword evidence="2 8" id="KW-0732">Signal</keyword>
<comment type="subcellular location">
    <subcellularLocation>
        <location evidence="1">Membrane</location>
    </subcellularLocation>
</comment>
<feature type="signal peptide" evidence="8">
    <location>
        <begin position="1"/>
        <end position="23"/>
    </location>
</feature>
<proteinExistence type="predicted"/>
<evidence type="ECO:0000313" key="11">
    <source>
        <dbReference type="Proteomes" id="UP000324091"/>
    </source>
</evidence>
<name>A0A5C6N9Z3_9TELE</name>
<dbReference type="GO" id="GO:0009897">
    <property type="term" value="C:external side of plasma membrane"/>
    <property type="evidence" value="ECO:0007669"/>
    <property type="project" value="TreeGrafter"/>
</dbReference>
<evidence type="ECO:0000313" key="10">
    <source>
        <dbReference type="EMBL" id="TWW63231.1"/>
    </source>
</evidence>
<evidence type="ECO:0000256" key="5">
    <source>
        <dbReference type="ARBA" id="ARBA00023180"/>
    </source>
</evidence>
<evidence type="ECO:0000259" key="9">
    <source>
        <dbReference type="PROSITE" id="PS50835"/>
    </source>
</evidence>
<dbReference type="SMART" id="SM00406">
    <property type="entry name" value="IGv"/>
    <property type="match status" value="1"/>
</dbReference>
<dbReference type="PANTHER" id="PTHR24100">
    <property type="entry name" value="BUTYROPHILIN"/>
    <property type="match status" value="1"/>
</dbReference>
<dbReference type="InterPro" id="IPR003599">
    <property type="entry name" value="Ig_sub"/>
</dbReference>
<dbReference type="InterPro" id="IPR013106">
    <property type="entry name" value="Ig_V-set"/>
</dbReference>
<feature type="chain" id="PRO_5023054572" evidence="8">
    <location>
        <begin position="24"/>
        <end position="306"/>
    </location>
</feature>
<feature type="transmembrane region" description="Helical" evidence="7">
    <location>
        <begin position="182"/>
        <end position="203"/>
    </location>
</feature>
<dbReference type="InterPro" id="IPR036179">
    <property type="entry name" value="Ig-like_dom_sf"/>
</dbReference>
<feature type="domain" description="Ig-like" evidence="9">
    <location>
        <begin position="31"/>
        <end position="145"/>
    </location>
</feature>
<dbReference type="GO" id="GO:0050863">
    <property type="term" value="P:regulation of T cell activation"/>
    <property type="evidence" value="ECO:0007669"/>
    <property type="project" value="UniProtKB-ARBA"/>
</dbReference>
<evidence type="ECO:0000256" key="4">
    <source>
        <dbReference type="ARBA" id="ARBA00023157"/>
    </source>
</evidence>
<dbReference type="FunFam" id="2.60.40.10:FF:000142">
    <property type="entry name" value="V-set domain-containing T-cell activation inhibitor 1"/>
    <property type="match status" value="1"/>
</dbReference>
<organism evidence="10 11">
    <name type="scientific">Takifugu flavidus</name>
    <name type="common">sansaifugu</name>
    <dbReference type="NCBI Taxonomy" id="433684"/>
    <lineage>
        <taxon>Eukaryota</taxon>
        <taxon>Metazoa</taxon>
        <taxon>Chordata</taxon>
        <taxon>Craniata</taxon>
        <taxon>Vertebrata</taxon>
        <taxon>Euteleostomi</taxon>
        <taxon>Actinopterygii</taxon>
        <taxon>Neopterygii</taxon>
        <taxon>Teleostei</taxon>
        <taxon>Neoteleostei</taxon>
        <taxon>Acanthomorphata</taxon>
        <taxon>Eupercaria</taxon>
        <taxon>Tetraodontiformes</taxon>
        <taxon>Tetradontoidea</taxon>
        <taxon>Tetraodontidae</taxon>
        <taxon>Takifugu</taxon>
    </lineage>
</organism>
<dbReference type="EMBL" id="RHFK02000016">
    <property type="protein sequence ID" value="TWW63231.1"/>
    <property type="molecule type" value="Genomic_DNA"/>
</dbReference>
<accession>A0A5C6N9Z3</accession>
<dbReference type="SMART" id="SM00409">
    <property type="entry name" value="IG"/>
    <property type="match status" value="1"/>
</dbReference>
<keyword evidence="11" id="KW-1185">Reference proteome</keyword>
<keyword evidence="6" id="KW-0393">Immunoglobulin domain</keyword>
<sequence>MVISRIPLLFSLVAASLVALSRTVPTNDGQPHVVGSPQPIVAASGDSVVLPCHLEPSINVEETVVEWTRQDPSHVTFVHVYRDHVEVMDMKTASYRGRTALFIEELKHGNISLRITEVTEADEGSYRCFIPTLRSPVKDSTVRLVIKPNLRTATEFPGIPPTVDREKASTEAAETAPGRSRLAALVPFVLVVAISVTAAGYFLKFPLPRTCELMEELQQNSRKFSLILTGHRVLKVQCSHTTWNPSDSDHQHRPPALLCSPPLLFCLYTNSCTSNHRSFKLLDGTTLIGLISRGDESAHGLEMITW</sequence>
<dbReference type="InterPro" id="IPR007110">
    <property type="entry name" value="Ig-like_dom"/>
</dbReference>
<comment type="caution">
    <text evidence="10">The sequence shown here is derived from an EMBL/GenBank/DDBJ whole genome shotgun (WGS) entry which is preliminary data.</text>
</comment>
<evidence type="ECO:0000256" key="2">
    <source>
        <dbReference type="ARBA" id="ARBA00022729"/>
    </source>
</evidence>
<dbReference type="GO" id="GO:0005102">
    <property type="term" value="F:signaling receptor binding"/>
    <property type="evidence" value="ECO:0007669"/>
    <property type="project" value="TreeGrafter"/>
</dbReference>
<dbReference type="Gene3D" id="2.60.40.10">
    <property type="entry name" value="Immunoglobulins"/>
    <property type="match status" value="1"/>
</dbReference>
<reference evidence="10 11" key="1">
    <citation type="submission" date="2019-04" db="EMBL/GenBank/DDBJ databases">
        <title>Chromosome genome assembly for Takifugu flavidus.</title>
        <authorList>
            <person name="Xiao S."/>
        </authorList>
    </citation>
    <scope>NUCLEOTIDE SEQUENCE [LARGE SCALE GENOMIC DNA]</scope>
    <source>
        <strain evidence="10">HTHZ2018</strain>
        <tissue evidence="10">Muscle</tissue>
    </source>
</reference>
<gene>
    <name evidence="10" type="ORF">D4764_03G0002390</name>
</gene>
<dbReference type="AlphaFoldDB" id="A0A5C6N9Z3"/>
<dbReference type="GO" id="GO:0050852">
    <property type="term" value="P:T cell receptor signaling pathway"/>
    <property type="evidence" value="ECO:0007669"/>
    <property type="project" value="TreeGrafter"/>
</dbReference>
<evidence type="ECO:0000256" key="8">
    <source>
        <dbReference type="SAM" id="SignalP"/>
    </source>
</evidence>